<dbReference type="InterPro" id="IPR035979">
    <property type="entry name" value="RBD_domain_sf"/>
</dbReference>
<dbReference type="Pfam" id="PF03399">
    <property type="entry name" value="SAC3_GANP"/>
    <property type="match status" value="1"/>
</dbReference>
<dbReference type="GO" id="GO:0005737">
    <property type="term" value="C:cytoplasm"/>
    <property type="evidence" value="ECO:0007669"/>
    <property type="project" value="TreeGrafter"/>
</dbReference>
<dbReference type="InterPro" id="IPR000504">
    <property type="entry name" value="RRM_dom"/>
</dbReference>
<evidence type="ECO:0000313" key="5">
    <source>
        <dbReference type="EMBL" id="KNC22083.1"/>
    </source>
</evidence>
<evidence type="ECO:0000313" key="6">
    <source>
        <dbReference type="Proteomes" id="UP000037069"/>
    </source>
</evidence>
<proteinExistence type="predicted"/>
<name>A0A0L0BQ30_LUCCU</name>
<dbReference type="InterPro" id="IPR034366">
    <property type="entry name" value="XMAS_RRM"/>
</dbReference>
<dbReference type="Pfam" id="PF00076">
    <property type="entry name" value="RRM_1"/>
    <property type="match status" value="1"/>
</dbReference>
<dbReference type="PANTHER" id="PTHR12436">
    <property type="entry name" value="80 KDA MCM3-ASSOCIATED PROTEIN"/>
    <property type="match status" value="1"/>
</dbReference>
<dbReference type="Gene3D" id="1.25.40.990">
    <property type="match status" value="1"/>
</dbReference>
<evidence type="ECO:0000256" key="2">
    <source>
        <dbReference type="PROSITE-ProRule" id="PRU00176"/>
    </source>
</evidence>
<dbReference type="InterPro" id="IPR045107">
    <property type="entry name" value="SAC3/GANP/THP3"/>
</dbReference>
<sequence length="1596" mass="184848">MSEDVEYGTMEDRTNYNAITCEQIPELFLDKIVAKKHFSKFGKIKRFILRPKRLICTVEYENKEDAENAFENAGRFNGVDFIVNYAEHEVAHVQNTEEWVDPDVQAELEAMSPGHRMGASLKSSKGLMAPFLQKTNVLNRFPKYASALAHPNNSLKARQNSPQPEIKIDSMVRNELEAILKTPAHTHEEKYRVLEARDKLLRLTTVRQTDIRKAVAAKGTCPDMCPEKERLMREFQRQVSTFEMAEEEGSESTISHRKAVKEYSRSSADQEVPLAHELRSESVLQMTMLYLVHRIMGLCDDPKTSLGDWFHFVWDRTRSIRKDITQQELCSLGAVQLVEQCARFHIHCAARLVAEDPSVFDKKINAENLTKCLQTLKYMYHDLRIKGIVCPCEAEFRSYVILLNLGDSNFLWEVKQLPEFIQKSEEVKRAIAFYNALQNNNFVRFFSMIKSNKTSYLSACILLGYFTKLRVRAMDAIIKSHNWRKNDVYLPLSYLTRILGFDDESSAVSFFHHYGLNCDILENRVLIDRLIKPDVEYAMDRALQLVESKRITSVGECVFGQTLPPASLFEHHQPHNSFDVNGMLNVESWTADDQLREIHSETNVQYIPQNNTSFKDLSARSDTNVFKMPQILAPISPKQQRQIEQNAADDTQRKVFDTIIVKKEETFSPAGFKFSGNIFTTNATNNILKTDARPEQTSFLNTIFKSNTETPISDVYGVVATTDRTKSANIFGEAARETVNIFQNQSISKDFFKVDNVFQHFQSNREPPSCRNNSSENNIIDNNILIHNIALKNELKEKIEKNQREKNKLRDLEEKCLREQRKREEDHERQRLDQLKINLKEKSEQETEVILIHSIEEEISRIAQAEILIYQAVEKASELQIELLITEVVNECVDEISHEEYALICYDQLLLHRYFSRWLLHLRKKKEQRRLIENTPLWVTTDTRAQFAQAIEHPCQQETLGMIKRYRLGQPCDFQKILNIERDVLQDENQNPLNLFALVGQHLLGKRNFPSCGILQQRKYFKILITVPGSNEELLGFESFSNKWLRQFIEKSQTEIGPFVLGIEHNVALCVRKFNGIIPKNEQGDIVTTEGDHNDGIVCFISGIEIERHSRKRLFNLLKLTKNLKRVPLAIIAYNCTYNKEQLAEMLCLDMLQEEGLIYSYNILGCRISRKEFSFRKLFINAIDFVTKESYSLNINEIHALAMQKVLPFLETSLGEEMWQRWLESAKGNPIFYKICCQPKHVVGLFHKSLDHLLHITQEDFDEMPEFPIELKEFVSENTENNIPLGLEYFPANWKTNAKASVIKSFLKSLYLPDIEEIIPENIEDIKLWILNYTSKCIEDDELVSANASYEAITNLVNQIKFQYLQNIELTSTVNMLNYLTIMKPIVFANINKKLRSFHNDLININVVYLKDDFKNYLTQPWWLNYGPLNLITVDYNENPCSSPQDQALPQTNNENCASAEAIDKIIAKAELTSRKAEENISKFKNSIRHKIPSLNTSSNLQLKRTLDDSLYQFELSKKIGQYDDSYVTDLTHDIDKSINEFMSQSSPTTQKRKRLNLKSPNRCSDIDNALAKARNLILKIESMEDEKLRRKSIKK</sequence>
<dbReference type="OrthoDB" id="21502at2759"/>
<dbReference type="Proteomes" id="UP000037069">
    <property type="component" value="Unassembled WGS sequence"/>
</dbReference>
<dbReference type="CDD" id="cd12457">
    <property type="entry name" value="RRM_XMAS2"/>
    <property type="match status" value="1"/>
</dbReference>
<feature type="coiled-coil region" evidence="3">
    <location>
        <begin position="788"/>
        <end position="845"/>
    </location>
</feature>
<evidence type="ECO:0000256" key="1">
    <source>
        <dbReference type="ARBA" id="ARBA00022884"/>
    </source>
</evidence>
<dbReference type="PROSITE" id="PS50102">
    <property type="entry name" value="RRM"/>
    <property type="match status" value="1"/>
</dbReference>
<dbReference type="STRING" id="7375.A0A0L0BQ30"/>
<protein>
    <submittedName>
        <fullName evidence="5">Protein xmas-2</fullName>
    </submittedName>
</protein>
<accession>A0A0L0BQ30</accession>
<dbReference type="GO" id="GO:0006406">
    <property type="term" value="P:mRNA export from nucleus"/>
    <property type="evidence" value="ECO:0007669"/>
    <property type="project" value="TreeGrafter"/>
</dbReference>
<evidence type="ECO:0000256" key="3">
    <source>
        <dbReference type="SAM" id="Coils"/>
    </source>
</evidence>
<dbReference type="GO" id="GO:0003723">
    <property type="term" value="F:RNA binding"/>
    <property type="evidence" value="ECO:0007669"/>
    <property type="project" value="UniProtKB-UniRule"/>
</dbReference>
<organism evidence="5 6">
    <name type="scientific">Lucilia cuprina</name>
    <name type="common">Green bottle fly</name>
    <name type="synonym">Australian sheep blowfly</name>
    <dbReference type="NCBI Taxonomy" id="7375"/>
    <lineage>
        <taxon>Eukaryota</taxon>
        <taxon>Metazoa</taxon>
        <taxon>Ecdysozoa</taxon>
        <taxon>Arthropoda</taxon>
        <taxon>Hexapoda</taxon>
        <taxon>Insecta</taxon>
        <taxon>Pterygota</taxon>
        <taxon>Neoptera</taxon>
        <taxon>Endopterygota</taxon>
        <taxon>Diptera</taxon>
        <taxon>Brachycera</taxon>
        <taxon>Muscomorpha</taxon>
        <taxon>Oestroidea</taxon>
        <taxon>Calliphoridae</taxon>
        <taxon>Luciliinae</taxon>
        <taxon>Lucilia</taxon>
    </lineage>
</organism>
<comment type="caution">
    <text evidence="5">The sequence shown here is derived from an EMBL/GenBank/DDBJ whole genome shotgun (WGS) entry which is preliminary data.</text>
</comment>
<gene>
    <name evidence="5" type="ORF">FF38_03373</name>
</gene>
<dbReference type="EMBL" id="JRES01001553">
    <property type="protein sequence ID" value="KNC22083.1"/>
    <property type="molecule type" value="Genomic_DNA"/>
</dbReference>
<keyword evidence="3" id="KW-0175">Coiled coil</keyword>
<feature type="domain" description="RRM" evidence="4">
    <location>
        <begin position="3"/>
        <end position="88"/>
    </location>
</feature>
<keyword evidence="1 2" id="KW-0694">RNA-binding</keyword>
<dbReference type="InterPro" id="IPR005062">
    <property type="entry name" value="SAC3/GANP/THP3_conserved"/>
</dbReference>
<dbReference type="GO" id="GO:0070390">
    <property type="term" value="C:transcription export complex 2"/>
    <property type="evidence" value="ECO:0007669"/>
    <property type="project" value="TreeGrafter"/>
</dbReference>
<dbReference type="PANTHER" id="PTHR12436:SF3">
    <property type="entry name" value="GERMINAL-CENTER ASSOCIATED NUCLEAR PROTEIN"/>
    <property type="match status" value="1"/>
</dbReference>
<dbReference type="Gene3D" id="3.30.70.330">
    <property type="match status" value="1"/>
</dbReference>
<keyword evidence="6" id="KW-1185">Reference proteome</keyword>
<reference evidence="5 6" key="1">
    <citation type="journal article" date="2015" name="Nat. Commun.">
        <title>Lucilia cuprina genome unlocks parasitic fly biology to underpin future interventions.</title>
        <authorList>
            <person name="Anstead C.A."/>
            <person name="Korhonen P.K."/>
            <person name="Young N.D."/>
            <person name="Hall R.S."/>
            <person name="Jex A.R."/>
            <person name="Murali S.C."/>
            <person name="Hughes D.S."/>
            <person name="Lee S.F."/>
            <person name="Perry T."/>
            <person name="Stroehlein A.J."/>
            <person name="Ansell B.R."/>
            <person name="Breugelmans B."/>
            <person name="Hofmann A."/>
            <person name="Qu J."/>
            <person name="Dugan S."/>
            <person name="Lee S.L."/>
            <person name="Chao H."/>
            <person name="Dinh H."/>
            <person name="Han Y."/>
            <person name="Doddapaneni H.V."/>
            <person name="Worley K.C."/>
            <person name="Muzny D.M."/>
            <person name="Ioannidis P."/>
            <person name="Waterhouse R.M."/>
            <person name="Zdobnov E.M."/>
            <person name="James P.J."/>
            <person name="Bagnall N.H."/>
            <person name="Kotze A.C."/>
            <person name="Gibbs R.A."/>
            <person name="Richards S."/>
            <person name="Batterham P."/>
            <person name="Gasser R.B."/>
        </authorList>
    </citation>
    <scope>NUCLEOTIDE SEQUENCE [LARGE SCALE GENOMIC DNA]</scope>
    <source>
        <strain evidence="5 6">LS</strain>
        <tissue evidence="5">Full body</tissue>
    </source>
</reference>
<dbReference type="InterPro" id="IPR012677">
    <property type="entry name" value="Nucleotide-bd_a/b_plait_sf"/>
</dbReference>
<evidence type="ECO:0000259" key="4">
    <source>
        <dbReference type="PROSITE" id="PS50102"/>
    </source>
</evidence>
<dbReference type="SUPFAM" id="SSF54928">
    <property type="entry name" value="RNA-binding domain, RBD"/>
    <property type="match status" value="1"/>
</dbReference>
<dbReference type="OMA" id="RPHNSFN"/>